<evidence type="ECO:0000256" key="6">
    <source>
        <dbReference type="ARBA" id="ARBA00023136"/>
    </source>
</evidence>
<dbReference type="SUPFAM" id="SSF81340">
    <property type="entry name" value="Clc chloride channel"/>
    <property type="match status" value="1"/>
</dbReference>
<keyword evidence="5" id="KW-0406">Ion transport</keyword>
<evidence type="ECO:0000313" key="10">
    <source>
        <dbReference type="Proteomes" id="UP000070080"/>
    </source>
</evidence>
<dbReference type="PANTHER" id="PTHR45711:SF6">
    <property type="entry name" value="CHLORIDE CHANNEL PROTEIN"/>
    <property type="match status" value="1"/>
</dbReference>
<proteinExistence type="predicted"/>
<dbReference type="Gene3D" id="1.10.3080.10">
    <property type="entry name" value="Clc chloride channel"/>
    <property type="match status" value="1"/>
</dbReference>
<comment type="subcellular location">
    <subcellularLocation>
        <location evidence="1">Membrane</location>
        <topology evidence="1">Multi-pass membrane protein</topology>
    </subcellularLocation>
</comment>
<gene>
    <name evidence="9" type="ORF">HMPREF1872_00543</name>
</gene>
<dbReference type="EMBL" id="LSCV01000009">
    <property type="protein sequence ID" value="KXB41953.1"/>
    <property type="molecule type" value="Genomic_DNA"/>
</dbReference>
<feature type="transmembrane region" description="Helical" evidence="8">
    <location>
        <begin position="158"/>
        <end position="181"/>
    </location>
</feature>
<accession>A0A133YFJ5</accession>
<evidence type="ECO:0000256" key="7">
    <source>
        <dbReference type="ARBA" id="ARBA00023214"/>
    </source>
</evidence>
<feature type="transmembrane region" description="Helical" evidence="8">
    <location>
        <begin position="395"/>
        <end position="413"/>
    </location>
</feature>
<dbReference type="GO" id="GO:0005247">
    <property type="term" value="F:voltage-gated chloride channel activity"/>
    <property type="evidence" value="ECO:0007669"/>
    <property type="project" value="TreeGrafter"/>
</dbReference>
<feature type="transmembrane region" description="Helical" evidence="8">
    <location>
        <begin position="59"/>
        <end position="78"/>
    </location>
</feature>
<dbReference type="Proteomes" id="UP000070080">
    <property type="component" value="Unassembled WGS sequence"/>
</dbReference>
<evidence type="ECO:0000256" key="8">
    <source>
        <dbReference type="SAM" id="Phobius"/>
    </source>
</evidence>
<name>A0A133YFJ5_9FIRM</name>
<dbReference type="STRING" id="1497955.HMPREF1872_00543"/>
<feature type="transmembrane region" description="Helical" evidence="8">
    <location>
        <begin position="231"/>
        <end position="254"/>
    </location>
</feature>
<feature type="transmembrane region" description="Helical" evidence="8">
    <location>
        <begin position="269"/>
        <end position="284"/>
    </location>
</feature>
<reference evidence="10" key="1">
    <citation type="submission" date="2016-01" db="EMBL/GenBank/DDBJ databases">
        <authorList>
            <person name="Mitreva M."/>
            <person name="Pepin K.H."/>
            <person name="Mihindukulasuriya K.A."/>
            <person name="Fulton R."/>
            <person name="Fronick C."/>
            <person name="O'Laughlin M."/>
            <person name="Miner T."/>
            <person name="Herter B."/>
            <person name="Rosa B.A."/>
            <person name="Cordes M."/>
            <person name="Tomlinson C."/>
            <person name="Wollam A."/>
            <person name="Palsikar V.B."/>
            <person name="Mardis E.R."/>
            <person name="Wilson R.K."/>
        </authorList>
    </citation>
    <scope>NUCLEOTIDE SEQUENCE [LARGE SCALE GENOMIC DNA]</scope>
    <source>
        <strain evidence="10">KA00274</strain>
    </source>
</reference>
<keyword evidence="6 8" id="KW-0472">Membrane</keyword>
<dbReference type="RefSeq" id="WP_066713571.1">
    <property type="nucleotide sequence ID" value="NZ_JARFNM010000001.1"/>
</dbReference>
<feature type="transmembrane region" description="Helical" evidence="8">
    <location>
        <begin position="333"/>
        <end position="356"/>
    </location>
</feature>
<keyword evidence="4 8" id="KW-1133">Transmembrane helix</keyword>
<comment type="caution">
    <text evidence="9">The sequence shown here is derived from an EMBL/GenBank/DDBJ whole genome shotgun (WGS) entry which is preliminary data.</text>
</comment>
<dbReference type="InterPro" id="IPR001807">
    <property type="entry name" value="ClC"/>
</dbReference>
<dbReference type="PRINTS" id="PR00762">
    <property type="entry name" value="CLCHANNEL"/>
</dbReference>
<dbReference type="GO" id="GO:0005886">
    <property type="term" value="C:plasma membrane"/>
    <property type="evidence" value="ECO:0007669"/>
    <property type="project" value="TreeGrafter"/>
</dbReference>
<keyword evidence="10" id="KW-1185">Reference proteome</keyword>
<evidence type="ECO:0000256" key="3">
    <source>
        <dbReference type="ARBA" id="ARBA00022692"/>
    </source>
</evidence>
<sequence>MPLIQMDNNSKLSSKQYYINLIIVAIFTGLIISGYKLAISFVSKNMRLLLTFCKSQAGGFIYFLASFLLLALVVQLLTNLDKFSTMGSGIPVIYGLLNNKWTVKWQTALPIRFITSSLTVGSGLTLGREGPSVQLGGLVGEAVSKIQSVKDESAYKDYVSAGSASALAVAFNTPLAGVAFYIEELAKKINKQVFLTSTLTVLIAVTVSNFILPNQPTLLNVPHFPALSANYYLFVIGLAIVTAASGILFSYLILNSNKFYALSKVKDRYKFYLPFIIAAIWIYFDPHLFGVGEEMMEPNWAVSGNLRLLCYFYIAKLLLLFLAFGISVPGGNLVPLLVIGAVIGNLYASTLIYLGLLQPKDLYFFVLLALCAHFSAIVRTPITSALLVFEMSGGAFSYLFSLLLVSFTAYAIAEYCKVPAFYEDLYKKMLAKQANSSACK</sequence>
<feature type="transmembrane region" description="Helical" evidence="8">
    <location>
        <begin position="304"/>
        <end position="326"/>
    </location>
</feature>
<dbReference type="InterPro" id="IPR014743">
    <property type="entry name" value="Cl-channel_core"/>
</dbReference>
<evidence type="ECO:0000313" key="9">
    <source>
        <dbReference type="EMBL" id="KXB41953.1"/>
    </source>
</evidence>
<keyword evidence="2" id="KW-0813">Transport</keyword>
<keyword evidence="3 8" id="KW-0812">Transmembrane</keyword>
<feature type="transmembrane region" description="Helical" evidence="8">
    <location>
        <begin position="193"/>
        <end position="211"/>
    </location>
</feature>
<dbReference type="Pfam" id="PF00654">
    <property type="entry name" value="Voltage_CLC"/>
    <property type="match status" value="1"/>
</dbReference>
<dbReference type="PANTHER" id="PTHR45711">
    <property type="entry name" value="CHLORIDE CHANNEL PROTEIN"/>
    <property type="match status" value="1"/>
</dbReference>
<feature type="transmembrane region" description="Helical" evidence="8">
    <location>
        <begin position="362"/>
        <end position="388"/>
    </location>
</feature>
<protein>
    <submittedName>
        <fullName evidence="9">Chloride transporter, ClC family</fullName>
    </submittedName>
</protein>
<evidence type="ECO:0000256" key="2">
    <source>
        <dbReference type="ARBA" id="ARBA00022448"/>
    </source>
</evidence>
<dbReference type="AlphaFoldDB" id="A0A133YFJ5"/>
<evidence type="ECO:0000256" key="4">
    <source>
        <dbReference type="ARBA" id="ARBA00022989"/>
    </source>
</evidence>
<organism evidence="9 10">
    <name type="scientific">Amygdalobacter nucleatus</name>
    <dbReference type="NCBI Taxonomy" id="3029274"/>
    <lineage>
        <taxon>Bacteria</taxon>
        <taxon>Bacillati</taxon>
        <taxon>Bacillota</taxon>
        <taxon>Clostridia</taxon>
        <taxon>Eubacteriales</taxon>
        <taxon>Oscillospiraceae</taxon>
        <taxon>Amygdalobacter</taxon>
    </lineage>
</organism>
<evidence type="ECO:0000256" key="1">
    <source>
        <dbReference type="ARBA" id="ARBA00004141"/>
    </source>
</evidence>
<dbReference type="OrthoDB" id="9812438at2"/>
<keyword evidence="7" id="KW-0868">Chloride</keyword>
<feature type="transmembrane region" description="Helical" evidence="8">
    <location>
        <begin position="17"/>
        <end position="38"/>
    </location>
</feature>
<evidence type="ECO:0000256" key="5">
    <source>
        <dbReference type="ARBA" id="ARBA00023065"/>
    </source>
</evidence>